<dbReference type="PANTHER" id="PTHR33755">
    <property type="entry name" value="TOXIN PARE1-RELATED"/>
    <property type="match status" value="1"/>
</dbReference>
<evidence type="ECO:0000313" key="6">
    <source>
        <dbReference type="Proteomes" id="UP001245370"/>
    </source>
</evidence>
<reference evidence="4 6" key="2">
    <citation type="submission" date="2023-07" db="EMBL/GenBank/DDBJ databases">
        <title>Genomic Encyclopedia of Type Strains, Phase IV (KMG-IV): sequencing the most valuable type-strain genomes for metagenomic binning, comparative biology and taxonomic classification.</title>
        <authorList>
            <person name="Goeker M."/>
        </authorList>
    </citation>
    <scope>NUCLEOTIDE SEQUENCE [LARGE SCALE GENOMIC DNA]</scope>
    <source>
        <strain evidence="4 6">DSM 338</strain>
    </source>
</reference>
<dbReference type="Pfam" id="PF05016">
    <property type="entry name" value="ParE_toxin"/>
    <property type="match status" value="1"/>
</dbReference>
<dbReference type="Proteomes" id="UP001245370">
    <property type="component" value="Unassembled WGS sequence"/>
</dbReference>
<dbReference type="Gene3D" id="3.30.2310.20">
    <property type="entry name" value="RelE-like"/>
    <property type="match status" value="1"/>
</dbReference>
<dbReference type="GeneID" id="95766024"/>
<evidence type="ECO:0000313" key="3">
    <source>
        <dbReference type="EMBL" id="GLI25580.1"/>
    </source>
</evidence>
<proteinExistence type="inferred from homology"/>
<sequence length="92" mass="9938">MKVTFRARALGHLRQIERYVAADSPAAAGRLVARIERAILNLADHPLSAPVGTVPGTRQLAIADTPYLVIYRVDADGITILAVLHAARRARS</sequence>
<comment type="similarity">
    <text evidence="1">Belongs to the RelE toxin family.</text>
</comment>
<protein>
    <submittedName>
        <fullName evidence="3">Plasmid stabilization protein</fullName>
    </submittedName>
    <submittedName>
        <fullName evidence="4">Plasmid stabilization system protein ParE</fullName>
    </submittedName>
</protein>
<accession>A0A9W6CTR3</accession>
<gene>
    <name evidence="4" type="ORF">GGQ86_004710</name>
    <name evidence="3" type="ORF">XFLAVUS301_52540</name>
</gene>
<dbReference type="AlphaFoldDB" id="A0A9W6CTR3"/>
<dbReference type="PANTHER" id="PTHR33755:SF6">
    <property type="entry name" value="PLASMID STABILIZATION SYSTEM PROTEIN"/>
    <property type="match status" value="1"/>
</dbReference>
<evidence type="ECO:0000313" key="4">
    <source>
        <dbReference type="EMBL" id="MDR6336211.1"/>
    </source>
</evidence>
<dbReference type="EMBL" id="JAVDPY010000011">
    <property type="protein sequence ID" value="MDR6336211.1"/>
    <property type="molecule type" value="Genomic_DNA"/>
</dbReference>
<dbReference type="Proteomes" id="UP001144397">
    <property type="component" value="Unassembled WGS sequence"/>
</dbReference>
<dbReference type="InterPro" id="IPR035093">
    <property type="entry name" value="RelE/ParE_toxin_dom_sf"/>
</dbReference>
<keyword evidence="2" id="KW-1277">Toxin-antitoxin system</keyword>
<comment type="caution">
    <text evidence="3">The sequence shown here is derived from an EMBL/GenBank/DDBJ whole genome shotgun (WGS) entry which is preliminary data.</text>
</comment>
<organism evidence="3 5">
    <name type="scientific">Xanthobacter flavus</name>
    <dbReference type="NCBI Taxonomy" id="281"/>
    <lineage>
        <taxon>Bacteria</taxon>
        <taxon>Pseudomonadati</taxon>
        <taxon>Pseudomonadota</taxon>
        <taxon>Alphaproteobacteria</taxon>
        <taxon>Hyphomicrobiales</taxon>
        <taxon>Xanthobacteraceae</taxon>
        <taxon>Xanthobacter</taxon>
    </lineage>
</organism>
<keyword evidence="6" id="KW-1185">Reference proteome</keyword>
<dbReference type="RefSeq" id="WP_281810088.1">
    <property type="nucleotide sequence ID" value="NZ_BSDO01000021.1"/>
</dbReference>
<evidence type="ECO:0000256" key="1">
    <source>
        <dbReference type="ARBA" id="ARBA00006226"/>
    </source>
</evidence>
<dbReference type="InterPro" id="IPR007712">
    <property type="entry name" value="RelE/ParE_toxin"/>
</dbReference>
<dbReference type="InterPro" id="IPR051803">
    <property type="entry name" value="TA_system_RelE-like_toxin"/>
</dbReference>
<evidence type="ECO:0000313" key="5">
    <source>
        <dbReference type="Proteomes" id="UP001144397"/>
    </source>
</evidence>
<name>A0A9W6CTR3_XANFL</name>
<reference evidence="3" key="1">
    <citation type="submission" date="2022-12" db="EMBL/GenBank/DDBJ databases">
        <title>Reference genome sequencing for broad-spectrum identification of bacterial and archaeal isolates by mass spectrometry.</title>
        <authorList>
            <person name="Sekiguchi Y."/>
            <person name="Tourlousse D.M."/>
        </authorList>
    </citation>
    <scope>NUCLEOTIDE SEQUENCE</scope>
    <source>
        <strain evidence="3">301</strain>
    </source>
</reference>
<evidence type="ECO:0000256" key="2">
    <source>
        <dbReference type="ARBA" id="ARBA00022649"/>
    </source>
</evidence>
<dbReference type="EMBL" id="BSDO01000021">
    <property type="protein sequence ID" value="GLI25580.1"/>
    <property type="molecule type" value="Genomic_DNA"/>
</dbReference>